<evidence type="ECO:0000256" key="1">
    <source>
        <dbReference type="ARBA" id="ARBA00004167"/>
    </source>
</evidence>
<keyword evidence="4 6" id="KW-1133">Transmembrane helix</keyword>
<dbReference type="PANTHER" id="PTHR30093:SF44">
    <property type="entry name" value="TYPE II SECRETION SYSTEM CORE PROTEIN G"/>
    <property type="match status" value="1"/>
</dbReference>
<gene>
    <name evidence="7" type="ORF">SH580_07995</name>
</gene>
<dbReference type="PANTHER" id="PTHR30093">
    <property type="entry name" value="GENERAL SECRETION PATHWAY PROTEIN G"/>
    <property type="match status" value="1"/>
</dbReference>
<dbReference type="SUPFAM" id="SSF54523">
    <property type="entry name" value="Pili subunits"/>
    <property type="match status" value="1"/>
</dbReference>
<dbReference type="Pfam" id="PF07963">
    <property type="entry name" value="N_methyl"/>
    <property type="match status" value="1"/>
</dbReference>
<dbReference type="NCBIfam" id="TIGR02532">
    <property type="entry name" value="IV_pilin_GFxxxE"/>
    <property type="match status" value="1"/>
</dbReference>
<organism evidence="7 8">
    <name type="scientific">Coraliomargarita algicola</name>
    <dbReference type="NCBI Taxonomy" id="3092156"/>
    <lineage>
        <taxon>Bacteria</taxon>
        <taxon>Pseudomonadati</taxon>
        <taxon>Verrucomicrobiota</taxon>
        <taxon>Opitutia</taxon>
        <taxon>Puniceicoccales</taxon>
        <taxon>Coraliomargaritaceae</taxon>
        <taxon>Coraliomargarita</taxon>
    </lineage>
</organism>
<name>A0ABZ0RN49_9BACT</name>
<accession>A0ABZ0RN49</accession>
<dbReference type="Gene3D" id="3.30.700.10">
    <property type="entry name" value="Glycoprotein, Type 4 Pilin"/>
    <property type="match status" value="1"/>
</dbReference>
<dbReference type="EMBL" id="CP138858">
    <property type="protein sequence ID" value="WPJ97649.1"/>
    <property type="molecule type" value="Genomic_DNA"/>
</dbReference>
<proteinExistence type="predicted"/>
<comment type="subcellular location">
    <subcellularLocation>
        <location evidence="1">Membrane</location>
        <topology evidence="1">Single-pass membrane protein</topology>
    </subcellularLocation>
</comment>
<dbReference type="InterPro" id="IPR012902">
    <property type="entry name" value="N_methyl_site"/>
</dbReference>
<dbReference type="InterPro" id="IPR000983">
    <property type="entry name" value="Bac_GSPG_pilin"/>
</dbReference>
<dbReference type="PRINTS" id="PR00813">
    <property type="entry name" value="BCTERIALGSPG"/>
</dbReference>
<dbReference type="InterPro" id="IPR045584">
    <property type="entry name" value="Pilin-like"/>
</dbReference>
<evidence type="ECO:0000256" key="2">
    <source>
        <dbReference type="ARBA" id="ARBA00022481"/>
    </source>
</evidence>
<protein>
    <submittedName>
        <fullName evidence="7">Prepilin-type N-terminal cleavage/methylation domain-containing protein</fullName>
    </submittedName>
</protein>
<evidence type="ECO:0000256" key="5">
    <source>
        <dbReference type="ARBA" id="ARBA00023136"/>
    </source>
</evidence>
<keyword evidence="2" id="KW-0488">Methylation</keyword>
<keyword evidence="5 6" id="KW-0472">Membrane</keyword>
<evidence type="ECO:0000256" key="3">
    <source>
        <dbReference type="ARBA" id="ARBA00022692"/>
    </source>
</evidence>
<evidence type="ECO:0000256" key="4">
    <source>
        <dbReference type="ARBA" id="ARBA00022989"/>
    </source>
</evidence>
<keyword evidence="8" id="KW-1185">Reference proteome</keyword>
<sequence>MLFHPPISVRQRSKQQGFTLIELLVVIAIILILAGITFGISRGVQNAQARARAKADLAVLAQALEQFKGDYGDYPWVNNQALSDAQIQTNGSRLLLALDGWMDWEYNSGSTPADLKYRPDFSPAKARGKSYLDMKQFSFNDTYTPDKVPTVLWPLDPWGNPYVYDYIGPNTTSWDNFGYVLYSRGPDGDHVAADSEGIQDQTVAANVDNIYAGQ</sequence>
<evidence type="ECO:0000313" key="8">
    <source>
        <dbReference type="Proteomes" id="UP001324993"/>
    </source>
</evidence>
<dbReference type="RefSeq" id="WP_319834486.1">
    <property type="nucleotide sequence ID" value="NZ_CP138858.1"/>
</dbReference>
<reference evidence="7 8" key="1">
    <citation type="submission" date="2023-11" db="EMBL/GenBank/DDBJ databases">
        <title>Coraliomargarita sp. nov., isolated from marine algae.</title>
        <authorList>
            <person name="Lee J.K."/>
            <person name="Baek J.H."/>
            <person name="Kim J.M."/>
            <person name="Choi D.G."/>
            <person name="Jeon C.O."/>
        </authorList>
    </citation>
    <scope>NUCLEOTIDE SEQUENCE [LARGE SCALE GENOMIC DNA]</scope>
    <source>
        <strain evidence="7 8">J2-16</strain>
    </source>
</reference>
<keyword evidence="3 6" id="KW-0812">Transmembrane</keyword>
<evidence type="ECO:0000313" key="7">
    <source>
        <dbReference type="EMBL" id="WPJ97649.1"/>
    </source>
</evidence>
<evidence type="ECO:0000256" key="6">
    <source>
        <dbReference type="SAM" id="Phobius"/>
    </source>
</evidence>
<feature type="transmembrane region" description="Helical" evidence="6">
    <location>
        <begin position="20"/>
        <end position="40"/>
    </location>
</feature>
<dbReference type="Proteomes" id="UP001324993">
    <property type="component" value="Chromosome"/>
</dbReference>